<dbReference type="GO" id="GO:0016579">
    <property type="term" value="P:protein deubiquitination"/>
    <property type="evidence" value="ECO:0007669"/>
    <property type="project" value="InterPro"/>
</dbReference>
<reference evidence="10" key="1">
    <citation type="submission" date="2021-09" db="EMBL/GenBank/DDBJ databases">
        <authorList>
            <consortium name="AG Swart"/>
            <person name="Singh M."/>
            <person name="Singh A."/>
            <person name="Seah K."/>
            <person name="Emmerich C."/>
        </authorList>
    </citation>
    <scope>NUCLEOTIDE SEQUENCE</scope>
    <source>
        <strain evidence="10">ATCC30299</strain>
    </source>
</reference>
<dbReference type="Gene3D" id="3.90.70.10">
    <property type="entry name" value="Cysteine proteinases"/>
    <property type="match status" value="1"/>
</dbReference>
<keyword evidence="4" id="KW-0645">Protease</keyword>
<proteinExistence type="inferred from homology"/>
<dbReference type="GO" id="GO:0004843">
    <property type="term" value="F:cysteine-type deubiquitinase activity"/>
    <property type="evidence" value="ECO:0007669"/>
    <property type="project" value="UniProtKB-EC"/>
</dbReference>
<evidence type="ECO:0000256" key="4">
    <source>
        <dbReference type="ARBA" id="ARBA00022670"/>
    </source>
</evidence>
<evidence type="ECO:0000256" key="7">
    <source>
        <dbReference type="ARBA" id="ARBA00022807"/>
    </source>
</evidence>
<keyword evidence="11" id="KW-1185">Reference proteome</keyword>
<dbReference type="EC" id="3.4.19.12" evidence="3"/>
<feature type="coiled-coil region" evidence="8">
    <location>
        <begin position="228"/>
        <end position="372"/>
    </location>
</feature>
<comment type="similarity">
    <text evidence="2">Belongs to the peptidase C19 family.</text>
</comment>
<evidence type="ECO:0000259" key="9">
    <source>
        <dbReference type="PROSITE" id="PS50235"/>
    </source>
</evidence>
<evidence type="ECO:0000256" key="3">
    <source>
        <dbReference type="ARBA" id="ARBA00012759"/>
    </source>
</evidence>
<keyword evidence="5" id="KW-0833">Ubl conjugation pathway</keyword>
<dbReference type="GO" id="GO:0005829">
    <property type="term" value="C:cytosol"/>
    <property type="evidence" value="ECO:0007669"/>
    <property type="project" value="TreeGrafter"/>
</dbReference>
<dbReference type="Gene3D" id="1.10.287.1490">
    <property type="match status" value="1"/>
</dbReference>
<sequence length="676" mass="78523">MKIPEDQKYWDLCASICLINTISEYLHNDEDQISSLMQIEQALKDSQKFNLKEESIKQLWDHTETKKDSIWSWLNIILDGCYLWNLLFYREENTTYISSLNYWKLAWGEYMKNKSAYLACISSTDKPKVLLENSYGKFLLVLAFSNSEKIMYYFKKNSWFALGNREESMVTFLPDMYLLYIRTEDCQFHEDINYAEQFLILNSMDNLSIFSKLEHSYYSERYEKSRDIETLTNENDILKKSLNKEAHKYSERLENQERDIERLTAENETLNKSVNEASGAMSKQKSEIEKLKNEISNLKQLLNNKEREAENLEKANKALESELNKQKQSNNSLQSEYDKLMQYNNNLSSKNKEQVQSELEKFYSKINQACDELNQGIISTIHCPEAELVRKDHTLKQYDLSASSHLKESKTSIFPNIKQGIPNLGNTCYLNSVLQIFASTNTLFEFIGTKEDSLSIALYNVLLAIRMGSFEALVRSLKSEIDAVFPMFLHGEQQDAKELLVTLFDHTLDARAKSLFSFCYHEKLPCDNCGKVSLLIREENLLLIPSHETSITSFLNKITEPKSIQGQGLKCESCNQFSIFKTEITSIESPHYLIFYLSRSENGNPRPYNFLEETLTLNSQTYCLYGVICYYKNGNGGHYTAFTRDGDQWNNYNDNIVGIKTFDQNDAYLAFYSVIS</sequence>
<dbReference type="PROSITE" id="PS00972">
    <property type="entry name" value="USP_1"/>
    <property type="match status" value="1"/>
</dbReference>
<comment type="catalytic activity">
    <reaction evidence="1">
        <text>Thiol-dependent hydrolysis of ester, thioester, amide, peptide and isopeptide bonds formed by the C-terminal Gly of ubiquitin (a 76-residue protein attached to proteins as an intracellular targeting signal).</text>
        <dbReference type="EC" id="3.4.19.12"/>
    </reaction>
</comment>
<dbReference type="EMBL" id="CAJZBQ010000015">
    <property type="protein sequence ID" value="CAG9316464.1"/>
    <property type="molecule type" value="Genomic_DNA"/>
</dbReference>
<evidence type="ECO:0000256" key="8">
    <source>
        <dbReference type="SAM" id="Coils"/>
    </source>
</evidence>
<dbReference type="GO" id="GO:0005634">
    <property type="term" value="C:nucleus"/>
    <property type="evidence" value="ECO:0007669"/>
    <property type="project" value="TreeGrafter"/>
</dbReference>
<dbReference type="AlphaFoldDB" id="A0AAU9J6Z6"/>
<dbReference type="SUPFAM" id="SSF54001">
    <property type="entry name" value="Cysteine proteinases"/>
    <property type="match status" value="1"/>
</dbReference>
<dbReference type="GO" id="GO:0006508">
    <property type="term" value="P:proteolysis"/>
    <property type="evidence" value="ECO:0007669"/>
    <property type="project" value="UniProtKB-KW"/>
</dbReference>
<gene>
    <name evidence="10" type="ORF">BSTOLATCC_MIC15894</name>
</gene>
<dbReference type="PROSITE" id="PS50235">
    <property type="entry name" value="USP_3"/>
    <property type="match status" value="1"/>
</dbReference>
<evidence type="ECO:0000256" key="1">
    <source>
        <dbReference type="ARBA" id="ARBA00000707"/>
    </source>
</evidence>
<protein>
    <recommendedName>
        <fullName evidence="3">ubiquitinyl hydrolase 1</fullName>
        <ecNumber evidence="3">3.4.19.12</ecNumber>
    </recommendedName>
</protein>
<keyword evidence="6" id="KW-0378">Hydrolase</keyword>
<feature type="domain" description="USP" evidence="9">
    <location>
        <begin position="419"/>
        <end position="675"/>
    </location>
</feature>
<dbReference type="Proteomes" id="UP001162131">
    <property type="component" value="Unassembled WGS sequence"/>
</dbReference>
<dbReference type="InterPro" id="IPR018200">
    <property type="entry name" value="USP_CS"/>
</dbReference>
<evidence type="ECO:0000313" key="10">
    <source>
        <dbReference type="EMBL" id="CAG9316464.1"/>
    </source>
</evidence>
<dbReference type="InterPro" id="IPR050164">
    <property type="entry name" value="Peptidase_C19"/>
</dbReference>
<evidence type="ECO:0000256" key="5">
    <source>
        <dbReference type="ARBA" id="ARBA00022786"/>
    </source>
</evidence>
<dbReference type="InterPro" id="IPR028889">
    <property type="entry name" value="USP"/>
</dbReference>
<dbReference type="InterPro" id="IPR038765">
    <property type="entry name" value="Papain-like_cys_pep_sf"/>
</dbReference>
<dbReference type="PANTHER" id="PTHR24006">
    <property type="entry name" value="UBIQUITIN CARBOXYL-TERMINAL HYDROLASE"/>
    <property type="match status" value="1"/>
</dbReference>
<keyword evidence="8" id="KW-0175">Coiled coil</keyword>
<keyword evidence="7" id="KW-0788">Thiol protease</keyword>
<evidence type="ECO:0000313" key="11">
    <source>
        <dbReference type="Proteomes" id="UP001162131"/>
    </source>
</evidence>
<evidence type="ECO:0000256" key="6">
    <source>
        <dbReference type="ARBA" id="ARBA00022801"/>
    </source>
</evidence>
<evidence type="ECO:0000256" key="2">
    <source>
        <dbReference type="ARBA" id="ARBA00009085"/>
    </source>
</evidence>
<comment type="caution">
    <text evidence="10">The sequence shown here is derived from an EMBL/GenBank/DDBJ whole genome shotgun (WGS) entry which is preliminary data.</text>
</comment>
<dbReference type="InterPro" id="IPR001394">
    <property type="entry name" value="Peptidase_C19_UCH"/>
</dbReference>
<dbReference type="Pfam" id="PF00443">
    <property type="entry name" value="UCH"/>
    <property type="match status" value="1"/>
</dbReference>
<organism evidence="10 11">
    <name type="scientific">Blepharisma stoltei</name>
    <dbReference type="NCBI Taxonomy" id="1481888"/>
    <lineage>
        <taxon>Eukaryota</taxon>
        <taxon>Sar</taxon>
        <taxon>Alveolata</taxon>
        <taxon>Ciliophora</taxon>
        <taxon>Postciliodesmatophora</taxon>
        <taxon>Heterotrichea</taxon>
        <taxon>Heterotrichida</taxon>
        <taxon>Blepharismidae</taxon>
        <taxon>Blepharisma</taxon>
    </lineage>
</organism>
<accession>A0AAU9J6Z6</accession>
<name>A0AAU9J6Z6_9CILI</name>
<dbReference type="PANTHER" id="PTHR24006:SF888">
    <property type="entry name" value="UBIQUITIN CARBOXYL-TERMINAL HYDROLASE 30"/>
    <property type="match status" value="1"/>
</dbReference>